<comment type="caution">
    <text evidence="1">The sequence shown here is derived from an EMBL/GenBank/DDBJ whole genome shotgun (WGS) entry which is preliminary data.</text>
</comment>
<dbReference type="EMBL" id="VIVQ01000001">
    <property type="protein sequence ID" value="TWE12315.1"/>
    <property type="molecule type" value="Genomic_DNA"/>
</dbReference>
<dbReference type="SUPFAM" id="SSF54637">
    <property type="entry name" value="Thioesterase/thiol ester dehydrase-isomerase"/>
    <property type="match status" value="1"/>
</dbReference>
<name>A0A561E9M3_9MICO</name>
<protein>
    <submittedName>
        <fullName evidence="1">Acyl-coenzyme A thioesterase PaaI-like protein</fullName>
    </submittedName>
</protein>
<dbReference type="RefSeq" id="WP_145226233.1">
    <property type="nucleotide sequence ID" value="NZ_VIVQ01000001.1"/>
</dbReference>
<dbReference type="Pfam" id="PF14539">
    <property type="entry name" value="DUF4442"/>
    <property type="match status" value="1"/>
</dbReference>
<dbReference type="Proteomes" id="UP000318297">
    <property type="component" value="Unassembled WGS sequence"/>
</dbReference>
<dbReference type="InterPro" id="IPR027961">
    <property type="entry name" value="DUF4442"/>
</dbReference>
<reference evidence="1 2" key="1">
    <citation type="submission" date="2019-06" db="EMBL/GenBank/DDBJ databases">
        <title>Sequencing the genomes of 1000 actinobacteria strains.</title>
        <authorList>
            <person name="Klenk H.-P."/>
        </authorList>
    </citation>
    <scope>NUCLEOTIDE SEQUENCE [LARGE SCALE GENOMIC DNA]</scope>
    <source>
        <strain evidence="1 2">DSM 19560</strain>
    </source>
</reference>
<organism evidence="1 2">
    <name type="scientific">Rudaeicoccus suwonensis</name>
    <dbReference type="NCBI Taxonomy" id="657409"/>
    <lineage>
        <taxon>Bacteria</taxon>
        <taxon>Bacillati</taxon>
        <taxon>Actinomycetota</taxon>
        <taxon>Actinomycetes</taxon>
        <taxon>Micrococcales</taxon>
        <taxon>Dermacoccaceae</taxon>
        <taxon>Rudaeicoccus</taxon>
    </lineage>
</organism>
<evidence type="ECO:0000313" key="1">
    <source>
        <dbReference type="EMBL" id="TWE12315.1"/>
    </source>
</evidence>
<dbReference type="InterPro" id="IPR029069">
    <property type="entry name" value="HotDog_dom_sf"/>
</dbReference>
<accession>A0A561E9M3</accession>
<dbReference type="AlphaFoldDB" id="A0A561E9M3"/>
<dbReference type="OrthoDB" id="9814774at2"/>
<evidence type="ECO:0000313" key="2">
    <source>
        <dbReference type="Proteomes" id="UP000318297"/>
    </source>
</evidence>
<proteinExistence type="predicted"/>
<dbReference type="Gene3D" id="3.10.129.10">
    <property type="entry name" value="Hotdog Thioesterase"/>
    <property type="match status" value="1"/>
</dbReference>
<sequence length="162" mass="18265">MTSLLVPWKSPKRMSARRLARLMSFWPPMLGAGIRVRYIADDWTECRAELVLNKLNRNTHGTAFGGSIQAMSDAFFALLLVHQLGDDYNVWDQAAEVKFVSPGSGSVFGTFEVPKQIAEEVRAEAASGEKVLRWFETKFTLADGTVVAEVRRQLYIRKKKGR</sequence>
<gene>
    <name evidence="1" type="ORF">BKA23_1115</name>
</gene>
<keyword evidence="2" id="KW-1185">Reference proteome</keyword>